<feature type="chain" id="PRO_5001517614" description="SCP domain-containing protein" evidence="1">
    <location>
        <begin position="24"/>
        <end position="421"/>
    </location>
</feature>
<proteinExistence type="predicted"/>
<evidence type="ECO:0000313" key="3">
    <source>
        <dbReference type="Proteomes" id="UP000023541"/>
    </source>
</evidence>
<dbReference type="RefSeq" id="WP_131248814.1">
    <property type="nucleotide sequence ID" value="NZ_AQRA01000004.1"/>
</dbReference>
<comment type="caution">
    <text evidence="2">The sequence shown here is derived from an EMBL/GenBank/DDBJ whole genome shotgun (WGS) entry which is preliminary data.</text>
</comment>
<dbReference type="eggNOG" id="ENOG5033938">
    <property type="taxonomic scope" value="Bacteria"/>
</dbReference>
<accession>A0A023BX68</accession>
<organism evidence="2 3">
    <name type="scientific">Aquimarina atlantica</name>
    <dbReference type="NCBI Taxonomy" id="1317122"/>
    <lineage>
        <taxon>Bacteria</taxon>
        <taxon>Pseudomonadati</taxon>
        <taxon>Bacteroidota</taxon>
        <taxon>Flavobacteriia</taxon>
        <taxon>Flavobacteriales</taxon>
        <taxon>Flavobacteriaceae</taxon>
        <taxon>Aquimarina</taxon>
    </lineage>
</organism>
<sequence length="421" mass="47464">MKMKNYLQILIALSFTFVNQFYAQDQMVHLLEPSRDGKKQQILQIGENNGVKLLAMASCKQCMPAVYTYNPDASKASGKTIYGTSGIYVIPYDENSYISVAPKTPAVAIGEGIWETFLYANFFSADKAKVAGMNKKKVEDWAIDFSKQIMTGGVGAQAVDSDSNLYYPAAKELHNGESFNSVNIDVEKGKELLLKLSNGHSEDYSFMIELSKVLGVDVYDVGGNRREYMFVESPLSIIWAKYSSGNDLGKSTWGTYEKFNYFHKDQKVIRNLLVSKEAQDKIDTKLADWSLKAKEYVEKTYAAKEAEAIKNRRLPAKGFSNSALEKQATLAAKSWASQYRWEETIIKAYFTGNDWSIYRNTLTGVQLGRRISGVIIMKRKDGKCSFQYVTFAQQYNGNGYQKVFTEGIVRGQNVLECKYVN</sequence>
<dbReference type="Proteomes" id="UP000023541">
    <property type="component" value="Unassembled WGS sequence"/>
</dbReference>
<dbReference type="STRING" id="1317122.ATO12_15415"/>
<dbReference type="AlphaFoldDB" id="A0A023BX68"/>
<keyword evidence="3" id="KW-1185">Reference proteome</keyword>
<reference evidence="2 3" key="1">
    <citation type="submission" date="2014-04" db="EMBL/GenBank/DDBJ databases">
        <title>Aquimarina sp. 22II-S11-z7 Genome Sequencing.</title>
        <authorList>
            <person name="Lai Q."/>
        </authorList>
    </citation>
    <scope>NUCLEOTIDE SEQUENCE [LARGE SCALE GENOMIC DNA]</scope>
    <source>
        <strain evidence="2 3">22II-S11-z7</strain>
    </source>
</reference>
<evidence type="ECO:0008006" key="4">
    <source>
        <dbReference type="Google" id="ProtNLM"/>
    </source>
</evidence>
<feature type="signal peptide" evidence="1">
    <location>
        <begin position="1"/>
        <end position="23"/>
    </location>
</feature>
<gene>
    <name evidence="2" type="ORF">ATO12_15415</name>
</gene>
<protein>
    <recommendedName>
        <fullName evidence="4">SCP domain-containing protein</fullName>
    </recommendedName>
</protein>
<dbReference type="OrthoDB" id="1190150at2"/>
<name>A0A023BX68_9FLAO</name>
<evidence type="ECO:0000256" key="1">
    <source>
        <dbReference type="SAM" id="SignalP"/>
    </source>
</evidence>
<dbReference type="EMBL" id="AQRA01000004">
    <property type="protein sequence ID" value="EZH74253.1"/>
    <property type="molecule type" value="Genomic_DNA"/>
</dbReference>
<evidence type="ECO:0000313" key="2">
    <source>
        <dbReference type="EMBL" id="EZH74253.1"/>
    </source>
</evidence>
<keyword evidence="1" id="KW-0732">Signal</keyword>